<protein>
    <submittedName>
        <fullName evidence="2">Uncharacterized protein</fullName>
    </submittedName>
</protein>
<feature type="compositionally biased region" description="Basic and acidic residues" evidence="1">
    <location>
        <begin position="239"/>
        <end position="258"/>
    </location>
</feature>
<evidence type="ECO:0000313" key="3">
    <source>
        <dbReference type="Proteomes" id="UP000827092"/>
    </source>
</evidence>
<evidence type="ECO:0000256" key="1">
    <source>
        <dbReference type="SAM" id="MobiDB-lite"/>
    </source>
</evidence>
<name>A0AAV6U9G6_9ARAC</name>
<proteinExistence type="predicted"/>
<evidence type="ECO:0000313" key="2">
    <source>
        <dbReference type="EMBL" id="KAG8180640.1"/>
    </source>
</evidence>
<sequence length="388" mass="44516">MIYSICRSGAPSNNTKANLIEEVRTLKSVEIFIEEGTVKGLWAVLRTHATQEAVKSWMDWAMQFFQGTGFIRIKNLIDFGKKRNLTQFYCVVTAFQSCPNFYWEQLYQEVPGEFINFAKAAVGNTDYYGYGPLGDAESRHYRLLGYVGVRLCQKALNQDSLKDFRLNITGATNTKKWDTLVEKYITLANDITNVTHRRERAALHTFRRALEGNEETLRGFVDNNYQSSSDSDDSSGDDGPPRRDERQGRKKSPGGDRRRERRRRYNSSFSDDSRHDDRDDRHRGGRKQHGTEKSHRSKLEPDTFTRQPPEELKLKTGSGQETRHVHPYKYTTIMSFVTPFLVNREQQSNLSSGESDEDVHVTATDPVFGSPFVGREVVWGIFCLHLAS</sequence>
<feature type="region of interest" description="Disordered" evidence="1">
    <location>
        <begin position="217"/>
        <end position="321"/>
    </location>
</feature>
<feature type="compositionally biased region" description="Basic and acidic residues" evidence="1">
    <location>
        <begin position="289"/>
        <end position="314"/>
    </location>
</feature>
<dbReference type="EMBL" id="JAFNEN010000559">
    <property type="protein sequence ID" value="KAG8180640.1"/>
    <property type="molecule type" value="Genomic_DNA"/>
</dbReference>
<dbReference type="AlphaFoldDB" id="A0AAV6U9G6"/>
<dbReference type="Proteomes" id="UP000827092">
    <property type="component" value="Unassembled WGS sequence"/>
</dbReference>
<accession>A0AAV6U9G6</accession>
<feature type="compositionally biased region" description="Basic and acidic residues" evidence="1">
    <location>
        <begin position="271"/>
        <end position="282"/>
    </location>
</feature>
<keyword evidence="3" id="KW-1185">Reference proteome</keyword>
<gene>
    <name evidence="2" type="ORF">JTE90_018258</name>
</gene>
<reference evidence="2 3" key="1">
    <citation type="journal article" date="2022" name="Nat. Ecol. Evol.">
        <title>A masculinizing supergene underlies an exaggerated male reproductive morph in a spider.</title>
        <authorList>
            <person name="Hendrickx F."/>
            <person name="De Corte Z."/>
            <person name="Sonet G."/>
            <person name="Van Belleghem S.M."/>
            <person name="Kostlbacher S."/>
            <person name="Vangestel C."/>
        </authorList>
    </citation>
    <scope>NUCLEOTIDE SEQUENCE [LARGE SCALE GENOMIC DNA]</scope>
    <source>
        <strain evidence="2">W744_W776</strain>
    </source>
</reference>
<comment type="caution">
    <text evidence="2">The sequence shown here is derived from an EMBL/GenBank/DDBJ whole genome shotgun (WGS) entry which is preliminary data.</text>
</comment>
<organism evidence="2 3">
    <name type="scientific">Oedothorax gibbosus</name>
    <dbReference type="NCBI Taxonomy" id="931172"/>
    <lineage>
        <taxon>Eukaryota</taxon>
        <taxon>Metazoa</taxon>
        <taxon>Ecdysozoa</taxon>
        <taxon>Arthropoda</taxon>
        <taxon>Chelicerata</taxon>
        <taxon>Arachnida</taxon>
        <taxon>Araneae</taxon>
        <taxon>Araneomorphae</taxon>
        <taxon>Entelegynae</taxon>
        <taxon>Araneoidea</taxon>
        <taxon>Linyphiidae</taxon>
        <taxon>Erigoninae</taxon>
        <taxon>Oedothorax</taxon>
    </lineage>
</organism>